<proteinExistence type="predicted"/>
<protein>
    <submittedName>
        <fullName evidence="2">Reverse transcriptase</fullName>
    </submittedName>
</protein>
<gene>
    <name evidence="2" type="ORF">PoB_006203600</name>
</gene>
<organism evidence="2 3">
    <name type="scientific">Plakobranchus ocellatus</name>
    <dbReference type="NCBI Taxonomy" id="259542"/>
    <lineage>
        <taxon>Eukaryota</taxon>
        <taxon>Metazoa</taxon>
        <taxon>Spiralia</taxon>
        <taxon>Lophotrochozoa</taxon>
        <taxon>Mollusca</taxon>
        <taxon>Gastropoda</taxon>
        <taxon>Heterobranchia</taxon>
        <taxon>Euthyneura</taxon>
        <taxon>Panpulmonata</taxon>
        <taxon>Sacoglossa</taxon>
        <taxon>Placobranchoidea</taxon>
        <taxon>Plakobranchidae</taxon>
        <taxon>Plakobranchus</taxon>
    </lineage>
</organism>
<keyword evidence="2" id="KW-0808">Transferase</keyword>
<reference evidence="2 3" key="1">
    <citation type="journal article" date="2021" name="Elife">
        <title>Chloroplast acquisition without the gene transfer in kleptoplastic sea slugs, Plakobranchus ocellatus.</title>
        <authorList>
            <person name="Maeda T."/>
            <person name="Takahashi S."/>
            <person name="Yoshida T."/>
            <person name="Shimamura S."/>
            <person name="Takaki Y."/>
            <person name="Nagai Y."/>
            <person name="Toyoda A."/>
            <person name="Suzuki Y."/>
            <person name="Arimoto A."/>
            <person name="Ishii H."/>
            <person name="Satoh N."/>
            <person name="Nishiyama T."/>
            <person name="Hasebe M."/>
            <person name="Maruyama T."/>
            <person name="Minagawa J."/>
            <person name="Obokata J."/>
            <person name="Shigenobu S."/>
        </authorList>
    </citation>
    <scope>NUCLEOTIDE SEQUENCE [LARGE SCALE GENOMIC DNA]</scope>
</reference>
<keyword evidence="2" id="KW-0695">RNA-directed DNA polymerase</keyword>
<feature type="chain" id="PRO_5043573612" evidence="1">
    <location>
        <begin position="26"/>
        <end position="228"/>
    </location>
</feature>
<evidence type="ECO:0000313" key="2">
    <source>
        <dbReference type="EMBL" id="GFO35531.1"/>
    </source>
</evidence>
<keyword evidence="3" id="KW-1185">Reference proteome</keyword>
<evidence type="ECO:0000313" key="3">
    <source>
        <dbReference type="Proteomes" id="UP000735302"/>
    </source>
</evidence>
<name>A0AAV4CUE4_9GAST</name>
<comment type="caution">
    <text evidence="2">The sequence shown here is derived from an EMBL/GenBank/DDBJ whole genome shotgun (WGS) entry which is preliminary data.</text>
</comment>
<accession>A0AAV4CUE4</accession>
<keyword evidence="2" id="KW-0548">Nucleotidyltransferase</keyword>
<dbReference type="GO" id="GO:0003964">
    <property type="term" value="F:RNA-directed DNA polymerase activity"/>
    <property type="evidence" value="ECO:0007669"/>
    <property type="project" value="UniProtKB-KW"/>
</dbReference>
<dbReference type="Proteomes" id="UP000735302">
    <property type="component" value="Unassembled WGS sequence"/>
</dbReference>
<feature type="signal peptide" evidence="1">
    <location>
        <begin position="1"/>
        <end position="25"/>
    </location>
</feature>
<keyword evidence="1" id="KW-0732">Signal</keyword>
<evidence type="ECO:0000256" key="1">
    <source>
        <dbReference type="SAM" id="SignalP"/>
    </source>
</evidence>
<dbReference type="AlphaFoldDB" id="A0AAV4CUE4"/>
<sequence>MPKLVWSFLVSLYVITNSTVEFTEAEMNKFTRRWLGVPPGLADVAMYCYKVELKLPLESIVGEAKCGKAKLITMLKDSENPAMRSIQPNLRNSRKWRLEAVNRTKEGVKMKEAIGLARTGRKWLGSERSVVVKIGMRRENDTLTKSLSKKIPQVTFLRLCEFTKQFENSNKDNGQAGKTHFMYLLQSLILMKLDRSMGEPSMGHRTQCSAHLLQEYKISVKENQNSLE</sequence>
<dbReference type="EMBL" id="BLXT01006999">
    <property type="protein sequence ID" value="GFO35531.1"/>
    <property type="molecule type" value="Genomic_DNA"/>
</dbReference>